<accession>A0A4D5RC89</accession>
<feature type="compositionally biased region" description="Basic and acidic residues" evidence="1">
    <location>
        <begin position="51"/>
        <end position="61"/>
    </location>
</feature>
<name>A0A4D5RC89_IXOSC</name>
<sequence>MKPVFIAACFILCVGAVCGRSINDDDKYNSPIPINPPPALGLPKHDFEEHALDDDYRTKDTEVDEYNGDDSQEDEVPAKRIGMKEAKHRREEGYE</sequence>
<feature type="signal peptide" evidence="2">
    <location>
        <begin position="1"/>
        <end position="19"/>
    </location>
</feature>
<proteinExistence type="predicted"/>
<feature type="chain" id="PRO_5020024347" evidence="2">
    <location>
        <begin position="20"/>
        <end position="95"/>
    </location>
</feature>
<reference evidence="3" key="1">
    <citation type="submission" date="2019-04" db="EMBL/GenBank/DDBJ databases">
        <title>An insight into the mialome of Ixodes scapularis.</title>
        <authorList>
            <person name="Ribeiro J.M."/>
            <person name="Mather T.N."/>
            <person name="Karim S."/>
        </authorList>
    </citation>
    <scope>NUCLEOTIDE SEQUENCE</scope>
</reference>
<protein>
    <submittedName>
        <fullName evidence="3">Putative secreted protein</fullName>
    </submittedName>
</protein>
<feature type="compositionally biased region" description="Acidic residues" evidence="1">
    <location>
        <begin position="62"/>
        <end position="75"/>
    </location>
</feature>
<evidence type="ECO:0000256" key="2">
    <source>
        <dbReference type="SAM" id="SignalP"/>
    </source>
</evidence>
<evidence type="ECO:0000313" key="3">
    <source>
        <dbReference type="EMBL" id="MOY34715.1"/>
    </source>
</evidence>
<feature type="region of interest" description="Disordered" evidence="1">
    <location>
        <begin position="51"/>
        <end position="95"/>
    </location>
</feature>
<feature type="compositionally biased region" description="Basic and acidic residues" evidence="1">
    <location>
        <begin position="76"/>
        <end position="95"/>
    </location>
</feature>
<dbReference type="EMBL" id="GHJT01000744">
    <property type="protein sequence ID" value="MOY34715.1"/>
    <property type="molecule type" value="Transcribed_RNA"/>
</dbReference>
<keyword evidence="2" id="KW-0732">Signal</keyword>
<dbReference type="AlphaFoldDB" id="A0A4D5RC89"/>
<evidence type="ECO:0000256" key="1">
    <source>
        <dbReference type="SAM" id="MobiDB-lite"/>
    </source>
</evidence>
<organism evidence="3">
    <name type="scientific">Ixodes scapularis</name>
    <name type="common">Black-legged tick</name>
    <name type="synonym">Deer tick</name>
    <dbReference type="NCBI Taxonomy" id="6945"/>
    <lineage>
        <taxon>Eukaryota</taxon>
        <taxon>Metazoa</taxon>
        <taxon>Ecdysozoa</taxon>
        <taxon>Arthropoda</taxon>
        <taxon>Chelicerata</taxon>
        <taxon>Arachnida</taxon>
        <taxon>Acari</taxon>
        <taxon>Parasitiformes</taxon>
        <taxon>Ixodida</taxon>
        <taxon>Ixodoidea</taxon>
        <taxon>Ixodidae</taxon>
        <taxon>Ixodinae</taxon>
        <taxon>Ixodes</taxon>
    </lineage>
</organism>